<evidence type="ECO:0000313" key="5">
    <source>
        <dbReference type="Proteomes" id="UP000469424"/>
    </source>
</evidence>
<dbReference type="InterPro" id="IPR016181">
    <property type="entry name" value="Acyl_CoA_acyltransferase"/>
</dbReference>
<dbReference type="PANTHER" id="PTHR43800">
    <property type="entry name" value="PEPTIDYL-LYSINE N-ACETYLTRANSFERASE YJAB"/>
    <property type="match status" value="1"/>
</dbReference>
<evidence type="ECO:0000256" key="1">
    <source>
        <dbReference type="ARBA" id="ARBA00022679"/>
    </source>
</evidence>
<accession>A0A6N7X2Q7</accession>
<dbReference type="GO" id="GO:0016747">
    <property type="term" value="F:acyltransferase activity, transferring groups other than amino-acyl groups"/>
    <property type="evidence" value="ECO:0007669"/>
    <property type="project" value="InterPro"/>
</dbReference>
<dbReference type="EMBL" id="VUNA01000001">
    <property type="protein sequence ID" value="MST69802.1"/>
    <property type="molecule type" value="Genomic_DNA"/>
</dbReference>
<dbReference type="Pfam" id="PF13508">
    <property type="entry name" value="Acetyltransf_7"/>
    <property type="match status" value="1"/>
</dbReference>
<dbReference type="Proteomes" id="UP000469424">
    <property type="component" value="Unassembled WGS sequence"/>
</dbReference>
<dbReference type="PROSITE" id="PS51186">
    <property type="entry name" value="GNAT"/>
    <property type="match status" value="1"/>
</dbReference>
<sequence>MIRKYVDGDIDAVMQIWLNTNIQAHSFISLDYWKSNFDMVKEMMPLAEIYVHEVDNANQIDGFIGLNNDYIEGIFIKDVAQSKGIGKQLLDQVKKIRATLKLNVYQKNERAIQFYLREEFSILSECVDDNTGEKEFTMVWKR</sequence>
<keyword evidence="1 4" id="KW-0808">Transferase</keyword>
<dbReference type="SUPFAM" id="SSF55729">
    <property type="entry name" value="Acyl-CoA N-acyltransferases (Nat)"/>
    <property type="match status" value="1"/>
</dbReference>
<dbReference type="CDD" id="cd04301">
    <property type="entry name" value="NAT_SF"/>
    <property type="match status" value="1"/>
</dbReference>
<comment type="caution">
    <text evidence="4">The sequence shown here is derived from an EMBL/GenBank/DDBJ whole genome shotgun (WGS) entry which is preliminary data.</text>
</comment>
<dbReference type="InterPro" id="IPR000182">
    <property type="entry name" value="GNAT_dom"/>
</dbReference>
<keyword evidence="5" id="KW-1185">Reference proteome</keyword>
<reference evidence="4 5" key="1">
    <citation type="submission" date="2019-08" db="EMBL/GenBank/DDBJ databases">
        <title>In-depth cultivation of the pig gut microbiome towards novel bacterial diversity and tailored functional studies.</title>
        <authorList>
            <person name="Wylensek D."/>
            <person name="Hitch T.C.A."/>
            <person name="Clavel T."/>
        </authorList>
    </citation>
    <scope>NUCLEOTIDE SEQUENCE [LARGE SCALE GENOMIC DNA]</scope>
    <source>
        <strain evidence="4 5">WCA-MUC-591-APC-4B</strain>
    </source>
</reference>
<evidence type="ECO:0000313" key="4">
    <source>
        <dbReference type="EMBL" id="MST69802.1"/>
    </source>
</evidence>
<gene>
    <name evidence="4" type="ORF">FYJ65_00350</name>
</gene>
<feature type="domain" description="N-acetyltransferase" evidence="3">
    <location>
        <begin position="1"/>
        <end position="142"/>
    </location>
</feature>
<keyword evidence="2" id="KW-0012">Acyltransferase</keyword>
<proteinExistence type="predicted"/>
<dbReference type="RefSeq" id="WP_154553358.1">
    <property type="nucleotide sequence ID" value="NZ_JBJESO010000027.1"/>
</dbReference>
<name>A0A6N7X2Q7_9FIRM</name>
<organism evidence="4 5">
    <name type="scientific">Mogibacterium kristiansenii</name>
    <dbReference type="NCBI Taxonomy" id="2606708"/>
    <lineage>
        <taxon>Bacteria</taxon>
        <taxon>Bacillati</taxon>
        <taxon>Bacillota</taxon>
        <taxon>Clostridia</taxon>
        <taxon>Peptostreptococcales</taxon>
        <taxon>Anaerovoracaceae</taxon>
        <taxon>Mogibacterium</taxon>
    </lineage>
</organism>
<dbReference type="PANTHER" id="PTHR43800:SF1">
    <property type="entry name" value="PEPTIDYL-LYSINE N-ACETYLTRANSFERASE YJAB"/>
    <property type="match status" value="1"/>
</dbReference>
<evidence type="ECO:0000256" key="2">
    <source>
        <dbReference type="ARBA" id="ARBA00023315"/>
    </source>
</evidence>
<protein>
    <submittedName>
        <fullName evidence="4">GNAT family N-acetyltransferase</fullName>
    </submittedName>
</protein>
<evidence type="ECO:0000259" key="3">
    <source>
        <dbReference type="PROSITE" id="PS51186"/>
    </source>
</evidence>
<dbReference type="AlphaFoldDB" id="A0A6N7X2Q7"/>
<dbReference type="Gene3D" id="3.40.630.30">
    <property type="match status" value="1"/>
</dbReference>